<evidence type="ECO:0000256" key="3">
    <source>
        <dbReference type="HAMAP-Rule" id="MF_01830"/>
    </source>
</evidence>
<evidence type="ECO:0000256" key="1">
    <source>
        <dbReference type="ARBA" id="ARBA00007896"/>
    </source>
</evidence>
<dbReference type="HAMAP" id="MF_01830">
    <property type="entry name" value="Hydro_lyase"/>
    <property type="match status" value="1"/>
</dbReference>
<dbReference type="RefSeq" id="WP_335963369.1">
    <property type="nucleotide sequence ID" value="NZ_JAXBLX010000048.1"/>
</dbReference>
<evidence type="ECO:0000313" key="4">
    <source>
        <dbReference type="EMBL" id="MFC0472528.1"/>
    </source>
</evidence>
<comment type="similarity">
    <text evidence="1 3">Belongs to the D-glutamate cyclase family.</text>
</comment>
<dbReference type="EMBL" id="JBHLUX010000080">
    <property type="protein sequence ID" value="MFC0472528.1"/>
    <property type="molecule type" value="Genomic_DNA"/>
</dbReference>
<comment type="caution">
    <text evidence="4">The sequence shown here is derived from an EMBL/GenBank/DDBJ whole genome shotgun (WGS) entry which is preliminary data.</text>
</comment>
<evidence type="ECO:0000256" key="2">
    <source>
        <dbReference type="ARBA" id="ARBA00023239"/>
    </source>
</evidence>
<dbReference type="NCBIfam" id="NF003969">
    <property type="entry name" value="PRK05463.1"/>
    <property type="match status" value="1"/>
</dbReference>
<dbReference type="Gene3D" id="3.30.2040.10">
    <property type="entry name" value="PSTPO5379-like domain"/>
    <property type="match status" value="1"/>
</dbReference>
<name>A0ABV6KKJ5_9BACI</name>
<dbReference type="InterPro" id="IPR009906">
    <property type="entry name" value="D-Glu_cyclase"/>
</dbReference>
<dbReference type="PANTHER" id="PTHR32022:SF10">
    <property type="entry name" value="D-GLUTAMATE CYCLASE, MITOCHONDRIAL"/>
    <property type="match status" value="1"/>
</dbReference>
<dbReference type="PIRSF" id="PIRSF029755">
    <property type="entry name" value="UCP029755"/>
    <property type="match status" value="1"/>
</dbReference>
<keyword evidence="5" id="KW-1185">Reference proteome</keyword>
<dbReference type="Pfam" id="PF07286">
    <property type="entry name" value="D-Glu_cyclase"/>
    <property type="match status" value="1"/>
</dbReference>
<dbReference type="InterPro" id="IPR038021">
    <property type="entry name" value="Putative_hydro-lyase"/>
</dbReference>
<dbReference type="InterPro" id="IPR016938">
    <property type="entry name" value="UPF0317"/>
</dbReference>
<proteinExistence type="inferred from homology"/>
<gene>
    <name evidence="4" type="ORF">ACFFHM_19095</name>
</gene>
<dbReference type="EC" id="4.2.1.-" evidence="3"/>
<protein>
    <recommendedName>
        <fullName evidence="3">Putative hydro-lyase ACFFHM_19095</fullName>
        <ecNumber evidence="3">4.2.1.-</ecNumber>
    </recommendedName>
</protein>
<dbReference type="SUPFAM" id="SSF160920">
    <property type="entry name" value="PSTPO5379-like"/>
    <property type="match status" value="1"/>
</dbReference>
<sequence>MKSKEVRQRIRSGEFQQNTSGACDEFVQANVVILPKEFAFDFFLYAYRNQKACPLIDVLEAGVYESRLAKGSDIRTDIPLYHVYENGKLQEKRADIIDVFQDDYVTFLLGCSFTFESQLLKNGISLRHVESKKNVAMYRTNIATIPAGRFSGPLVVSMRPIANEHVDQAIEITKRFPNMHGAPVHIGDPSEIGIDEIERPDYGEFVDIKDKETPVFWACGVTPQAAAVQANIPYMITHAPGHMFITDWTNDDFVS</sequence>
<organism evidence="4 5">
    <name type="scientific">Halalkalibacter kiskunsagensis</name>
    <dbReference type="NCBI Taxonomy" id="1548599"/>
    <lineage>
        <taxon>Bacteria</taxon>
        <taxon>Bacillati</taxon>
        <taxon>Bacillota</taxon>
        <taxon>Bacilli</taxon>
        <taxon>Bacillales</taxon>
        <taxon>Bacillaceae</taxon>
        <taxon>Halalkalibacter</taxon>
    </lineage>
</organism>
<evidence type="ECO:0000313" key="5">
    <source>
        <dbReference type="Proteomes" id="UP001589838"/>
    </source>
</evidence>
<dbReference type="Gene3D" id="3.40.1640.10">
    <property type="entry name" value="PSTPO5379-like"/>
    <property type="match status" value="1"/>
</dbReference>
<reference evidence="4 5" key="1">
    <citation type="submission" date="2024-09" db="EMBL/GenBank/DDBJ databases">
        <authorList>
            <person name="Sun Q."/>
            <person name="Mori K."/>
        </authorList>
    </citation>
    <scope>NUCLEOTIDE SEQUENCE [LARGE SCALE GENOMIC DNA]</scope>
    <source>
        <strain evidence="4 5">NCAIM B.02610</strain>
    </source>
</reference>
<keyword evidence="2 3" id="KW-0456">Lyase</keyword>
<dbReference type="Proteomes" id="UP001589838">
    <property type="component" value="Unassembled WGS sequence"/>
</dbReference>
<accession>A0ABV6KKJ5</accession>
<dbReference type="PANTHER" id="PTHR32022">
    <property type="entry name" value="D-GLUTAMATE CYCLASE, MITOCHONDRIAL"/>
    <property type="match status" value="1"/>
</dbReference>